<proteinExistence type="predicted"/>
<evidence type="ECO:0000256" key="6">
    <source>
        <dbReference type="SAM" id="MobiDB-lite"/>
    </source>
</evidence>
<keyword evidence="9" id="KW-1185">Reference proteome</keyword>
<feature type="domain" description="C2H2-type" evidence="7">
    <location>
        <begin position="576"/>
        <end position="605"/>
    </location>
</feature>
<keyword evidence="4" id="KW-0862">Zinc</keyword>
<dbReference type="PROSITE" id="PS00028">
    <property type="entry name" value="ZINC_FINGER_C2H2_1"/>
    <property type="match status" value="5"/>
</dbReference>
<name>A0ABP1QYP2_9HEXA</name>
<keyword evidence="3 5" id="KW-0863">Zinc-finger</keyword>
<comment type="caution">
    <text evidence="8">The sequence shown here is derived from an EMBL/GenBank/DDBJ whole genome shotgun (WGS) entry which is preliminary data.</text>
</comment>
<dbReference type="Proteomes" id="UP001642540">
    <property type="component" value="Unassembled WGS sequence"/>
</dbReference>
<evidence type="ECO:0000313" key="8">
    <source>
        <dbReference type="EMBL" id="CAL8114795.1"/>
    </source>
</evidence>
<dbReference type="PANTHER" id="PTHR19818">
    <property type="entry name" value="ZINC FINGER PROTEIN ZIC AND GLI"/>
    <property type="match status" value="1"/>
</dbReference>
<dbReference type="EMBL" id="CAXLJM020000050">
    <property type="protein sequence ID" value="CAL8114795.1"/>
    <property type="molecule type" value="Genomic_DNA"/>
</dbReference>
<gene>
    <name evidence="8" type="ORF">ODALV1_LOCUS16621</name>
</gene>
<feature type="region of interest" description="Disordered" evidence="6">
    <location>
        <begin position="230"/>
        <end position="251"/>
    </location>
</feature>
<evidence type="ECO:0000259" key="7">
    <source>
        <dbReference type="PROSITE" id="PS50157"/>
    </source>
</evidence>
<evidence type="ECO:0000256" key="2">
    <source>
        <dbReference type="ARBA" id="ARBA00022737"/>
    </source>
</evidence>
<dbReference type="InterPro" id="IPR013087">
    <property type="entry name" value="Znf_C2H2_type"/>
</dbReference>
<organism evidence="8 9">
    <name type="scientific">Orchesella dallaii</name>
    <dbReference type="NCBI Taxonomy" id="48710"/>
    <lineage>
        <taxon>Eukaryota</taxon>
        <taxon>Metazoa</taxon>
        <taxon>Ecdysozoa</taxon>
        <taxon>Arthropoda</taxon>
        <taxon>Hexapoda</taxon>
        <taxon>Collembola</taxon>
        <taxon>Entomobryomorpha</taxon>
        <taxon>Entomobryoidea</taxon>
        <taxon>Orchesellidae</taxon>
        <taxon>Orchesellinae</taxon>
        <taxon>Orchesella</taxon>
    </lineage>
</organism>
<accession>A0ABP1QYP2</accession>
<dbReference type="InterPro" id="IPR050329">
    <property type="entry name" value="GLI_C2H2-zinc-finger"/>
</dbReference>
<evidence type="ECO:0000256" key="4">
    <source>
        <dbReference type="ARBA" id="ARBA00022833"/>
    </source>
</evidence>
<feature type="compositionally biased region" description="Low complexity" evidence="6">
    <location>
        <begin position="239"/>
        <end position="250"/>
    </location>
</feature>
<feature type="domain" description="C2H2-type" evidence="7">
    <location>
        <begin position="606"/>
        <end position="628"/>
    </location>
</feature>
<evidence type="ECO:0000256" key="3">
    <source>
        <dbReference type="ARBA" id="ARBA00022771"/>
    </source>
</evidence>
<evidence type="ECO:0000256" key="1">
    <source>
        <dbReference type="ARBA" id="ARBA00022723"/>
    </source>
</evidence>
<keyword evidence="1" id="KW-0479">Metal-binding</keyword>
<protein>
    <recommendedName>
        <fullName evidence="7">C2H2-type domain-containing protein</fullName>
    </recommendedName>
</protein>
<dbReference type="PANTHER" id="PTHR19818:SF139">
    <property type="entry name" value="PAIR-RULE PROTEIN ODD-PAIRED"/>
    <property type="match status" value="1"/>
</dbReference>
<reference evidence="8 9" key="1">
    <citation type="submission" date="2024-08" db="EMBL/GenBank/DDBJ databases">
        <authorList>
            <person name="Cucini C."/>
            <person name="Frati F."/>
        </authorList>
    </citation>
    <scope>NUCLEOTIDE SEQUENCE [LARGE SCALE GENOMIC DNA]</scope>
</reference>
<feature type="domain" description="C2H2-type" evidence="7">
    <location>
        <begin position="163"/>
        <end position="191"/>
    </location>
</feature>
<keyword evidence="2" id="KW-0677">Repeat</keyword>
<dbReference type="InterPro" id="IPR036236">
    <property type="entry name" value="Znf_C2H2_sf"/>
</dbReference>
<sequence length="642" mass="73126">MKSENGVHHDSFLEPVREFFWNSQYAFIILLSKEKDVAHKLVSVSTAVYLSQLKSSVTVRRPAKPYAGKGPLDCGNISSTDLNYKHLEEFATDPPCPNDYQKNQDLLKMKGMTKHQQPELHPKYQGIWRCPSCPTGFSEPEKFILHEVTKHGVIQVRKNIRKYQCTRCPRIFRHTKSLINHFLTLHLKIDPKNPAKIQEKAENKGTSTELPRDENVKLHHIPAEETSNLYSEWPEESRSTSSSNLISSHSTPENLKENSVIIPNRTSTVTLADFENEVIPAYDGDVKPDDFDFEQSSRDVPIISNVFSLAGSIPISFMEPFGAPSAASSSKGSVIKTTNMPKQNQSTFTSPYELTGNLHHPSILPSTFSLSTSTCSRLSLLKAIILSPHSNEQNNQLNSKDLLNQPKVNHSNLVPKNGKPIPSAIFNCGICKTPFGSRLKLKNHMEFEHHQRTVFKCQLCLKKLLYFHNFKTHMGSQHGKVFPNNEELMREENVSISYLCANEIGNLNSGRKAGSVNSTRIPIQNATKGTTEQVDLNERDMPLKSYQCRVPGCARKFKYFSWLKVHQRKHDGVFPFHCGWEGCTWRFTCKWELTQHNKRHTKEKPLECRICPRTFSRNYQLVIHMRIHKLPMTGIGSNVHQN</sequence>
<dbReference type="SUPFAM" id="SSF57667">
    <property type="entry name" value="beta-beta-alpha zinc fingers"/>
    <property type="match status" value="4"/>
</dbReference>
<dbReference type="PROSITE" id="PS50157">
    <property type="entry name" value="ZINC_FINGER_C2H2_2"/>
    <property type="match status" value="4"/>
</dbReference>
<feature type="domain" description="C2H2-type" evidence="7">
    <location>
        <begin position="546"/>
        <end position="575"/>
    </location>
</feature>
<evidence type="ECO:0000313" key="9">
    <source>
        <dbReference type="Proteomes" id="UP001642540"/>
    </source>
</evidence>
<dbReference type="Gene3D" id="3.30.160.60">
    <property type="entry name" value="Classic Zinc Finger"/>
    <property type="match status" value="5"/>
</dbReference>
<dbReference type="SMART" id="SM00355">
    <property type="entry name" value="ZnF_C2H2"/>
    <property type="match status" value="7"/>
</dbReference>
<dbReference type="Pfam" id="PF00096">
    <property type="entry name" value="zf-C2H2"/>
    <property type="match status" value="2"/>
</dbReference>
<evidence type="ECO:0000256" key="5">
    <source>
        <dbReference type="PROSITE-ProRule" id="PRU00042"/>
    </source>
</evidence>